<dbReference type="GO" id="GO:0005737">
    <property type="term" value="C:cytoplasm"/>
    <property type="evidence" value="ECO:0007669"/>
    <property type="project" value="TreeGrafter"/>
</dbReference>
<dbReference type="InterPro" id="IPR001498">
    <property type="entry name" value="Impact_N"/>
</dbReference>
<dbReference type="PANTHER" id="PTHR16301">
    <property type="entry name" value="IMPACT-RELATED"/>
    <property type="match status" value="1"/>
</dbReference>
<dbReference type="GO" id="GO:0006446">
    <property type="term" value="P:regulation of translational initiation"/>
    <property type="evidence" value="ECO:0007669"/>
    <property type="project" value="TreeGrafter"/>
</dbReference>
<dbReference type="InterPro" id="IPR023582">
    <property type="entry name" value="Impact"/>
</dbReference>
<dbReference type="PANTHER" id="PTHR16301:SF20">
    <property type="entry name" value="IMPACT FAMILY MEMBER YIGZ"/>
    <property type="match status" value="1"/>
</dbReference>
<dbReference type="AlphaFoldDB" id="A0A2S5CSE6"/>
<evidence type="ECO:0000313" key="4">
    <source>
        <dbReference type="EMBL" id="POZ53734.1"/>
    </source>
</evidence>
<dbReference type="Proteomes" id="UP000237423">
    <property type="component" value="Unassembled WGS sequence"/>
</dbReference>
<dbReference type="Pfam" id="PF01205">
    <property type="entry name" value="Impact_N"/>
    <property type="match status" value="1"/>
</dbReference>
<evidence type="ECO:0000256" key="1">
    <source>
        <dbReference type="ARBA" id="ARBA00007665"/>
    </source>
</evidence>
<sequence>MMIAVKNPASVEIVLKKSRFIGALIPCADEQDVPRHLKGFADVHPHASHIVYAYRMKTANGIIYRFHDAGEPTGTAGKPIFQQLEGKELINVLLVVVRYFGGVKLGAGGLTRAYSNTASQVIAAAELCPYIDWVTVPLTLDYKQIQPLEYLLKKLDGRIVAQDFAGQVKVQVQVPAGQVAVLLAAFAGDGREAVYVAGSG</sequence>
<dbReference type="GO" id="GO:0043168">
    <property type="term" value="F:anion binding"/>
    <property type="evidence" value="ECO:0007669"/>
    <property type="project" value="UniProtKB-ARBA"/>
</dbReference>
<evidence type="ECO:0000259" key="2">
    <source>
        <dbReference type="Pfam" id="PF01205"/>
    </source>
</evidence>
<dbReference type="SUPFAM" id="SSF54980">
    <property type="entry name" value="EF-G C-terminal domain-like"/>
    <property type="match status" value="1"/>
</dbReference>
<dbReference type="GO" id="GO:0017111">
    <property type="term" value="F:ribonucleoside triphosphate phosphatase activity"/>
    <property type="evidence" value="ECO:0007669"/>
    <property type="project" value="UniProtKB-ARBA"/>
</dbReference>
<proteinExistence type="inferred from homology"/>
<dbReference type="InterPro" id="IPR036956">
    <property type="entry name" value="Impact_N_sf"/>
</dbReference>
<dbReference type="Gene3D" id="3.30.70.240">
    <property type="match status" value="1"/>
</dbReference>
<dbReference type="RefSeq" id="WP_346222555.1">
    <property type="nucleotide sequence ID" value="NZ_PGFZ01000001.1"/>
</dbReference>
<dbReference type="InterPro" id="IPR015269">
    <property type="entry name" value="UPF0029_Impact_C"/>
</dbReference>
<comment type="caution">
    <text evidence="4">The sequence shown here is derived from an EMBL/GenBank/DDBJ whole genome shotgun (WGS) entry which is preliminary data.</text>
</comment>
<dbReference type="InterPro" id="IPR020568">
    <property type="entry name" value="Ribosomal_Su5_D2-typ_SF"/>
</dbReference>
<dbReference type="Pfam" id="PF09186">
    <property type="entry name" value="DUF1949"/>
    <property type="match status" value="1"/>
</dbReference>
<dbReference type="SUPFAM" id="SSF54211">
    <property type="entry name" value="Ribosomal protein S5 domain 2-like"/>
    <property type="match status" value="1"/>
</dbReference>
<dbReference type="InterPro" id="IPR035647">
    <property type="entry name" value="EFG_III/V"/>
</dbReference>
<feature type="domain" description="UPF0029" evidence="3">
    <location>
        <begin position="138"/>
        <end position="185"/>
    </location>
</feature>
<name>A0A2S5CSE6_9GAMM</name>
<dbReference type="EMBL" id="PGFZ01000001">
    <property type="protein sequence ID" value="POZ53734.1"/>
    <property type="molecule type" value="Genomic_DNA"/>
</dbReference>
<accession>A0A2S5CSE6</accession>
<gene>
    <name evidence="4" type="ORF">AADEFJLK_00775</name>
</gene>
<dbReference type="Gene3D" id="3.30.230.30">
    <property type="entry name" value="Impact, N-terminal domain"/>
    <property type="match status" value="1"/>
</dbReference>
<evidence type="ECO:0000313" key="5">
    <source>
        <dbReference type="Proteomes" id="UP000237423"/>
    </source>
</evidence>
<organism evidence="4 5">
    <name type="scientific">Methylovulum psychrotolerans</name>
    <dbReference type="NCBI Taxonomy" id="1704499"/>
    <lineage>
        <taxon>Bacteria</taxon>
        <taxon>Pseudomonadati</taxon>
        <taxon>Pseudomonadota</taxon>
        <taxon>Gammaproteobacteria</taxon>
        <taxon>Methylococcales</taxon>
        <taxon>Methylococcaceae</taxon>
        <taxon>Methylovulum</taxon>
    </lineage>
</organism>
<reference evidence="4 5" key="1">
    <citation type="submission" date="2017-11" db="EMBL/GenBank/DDBJ databases">
        <title>Draft Genome Sequence of Methylobacter psychrotolerans Sph1T, an Obligate Methanotroph from Low-Temperature Environments.</title>
        <authorList>
            <person name="Oshkin I.Y."/>
            <person name="Miroshnikov K."/>
            <person name="Belova S.E."/>
            <person name="Korzhenkov A."/>
            <person name="Toshchakov S.V."/>
            <person name="Dedysh S.N."/>
        </authorList>
    </citation>
    <scope>NUCLEOTIDE SEQUENCE [LARGE SCALE GENOMIC DNA]</scope>
    <source>
        <strain evidence="4 5">Sph1</strain>
    </source>
</reference>
<dbReference type="GO" id="GO:0032561">
    <property type="term" value="F:guanyl ribonucleotide binding"/>
    <property type="evidence" value="ECO:0007669"/>
    <property type="project" value="UniProtKB-ARBA"/>
</dbReference>
<feature type="domain" description="Impact N-terminal" evidence="2">
    <location>
        <begin position="16"/>
        <end position="122"/>
    </location>
</feature>
<comment type="similarity">
    <text evidence="1">Belongs to the IMPACT family.</text>
</comment>
<protein>
    <submittedName>
        <fullName evidence="4">YigZ family protein</fullName>
    </submittedName>
</protein>
<evidence type="ECO:0000259" key="3">
    <source>
        <dbReference type="Pfam" id="PF09186"/>
    </source>
</evidence>